<reference evidence="7 8" key="1">
    <citation type="submission" date="2024-09" db="EMBL/GenBank/DDBJ databases">
        <authorList>
            <person name="Sun Q."/>
            <person name="Mori K."/>
        </authorList>
    </citation>
    <scope>NUCLEOTIDE SEQUENCE [LARGE SCALE GENOMIC DNA]</scope>
    <source>
        <strain evidence="7 8">CECT 7682</strain>
    </source>
</reference>
<proteinExistence type="predicted"/>
<name>A0ABV5J2G7_9BACT</name>
<comment type="subcellular location">
    <subcellularLocation>
        <location evidence="1">Endomembrane system</location>
        <topology evidence="1">Multi-pass membrane protein</topology>
    </subcellularLocation>
</comment>
<evidence type="ECO:0000256" key="3">
    <source>
        <dbReference type="ARBA" id="ARBA00022989"/>
    </source>
</evidence>
<keyword evidence="8" id="KW-1185">Reference proteome</keyword>
<dbReference type="RefSeq" id="WP_290246672.1">
    <property type="nucleotide sequence ID" value="NZ_JAUFQT010000001.1"/>
</dbReference>
<gene>
    <name evidence="7" type="ORF">ACFFUR_01230</name>
</gene>
<organism evidence="7 8">
    <name type="scientific">Echinicola jeungdonensis</name>
    <dbReference type="NCBI Taxonomy" id="709343"/>
    <lineage>
        <taxon>Bacteria</taxon>
        <taxon>Pseudomonadati</taxon>
        <taxon>Bacteroidota</taxon>
        <taxon>Cytophagia</taxon>
        <taxon>Cytophagales</taxon>
        <taxon>Cyclobacteriaceae</taxon>
        <taxon>Echinicola</taxon>
    </lineage>
</organism>
<sequence>MSNWKENTEAYLDKAKILYHQKATAIAENKAKLNRLLHQVSEKLDQVSHSPYFQNAKEQIYVLVRMIKAYYHNDYRAFSRKSLVLLVLGLLYFVIPLDIIPDFIMGLGYIDDVTVMLAVYKSIQEDIQDFLDWERTKE</sequence>
<dbReference type="Proteomes" id="UP001589654">
    <property type="component" value="Unassembled WGS sequence"/>
</dbReference>
<feature type="transmembrane region" description="Helical" evidence="5">
    <location>
        <begin position="83"/>
        <end position="110"/>
    </location>
</feature>
<evidence type="ECO:0000256" key="4">
    <source>
        <dbReference type="ARBA" id="ARBA00023136"/>
    </source>
</evidence>
<dbReference type="InterPro" id="IPR010652">
    <property type="entry name" value="DUF1232"/>
</dbReference>
<keyword evidence="4 5" id="KW-0472">Membrane</keyword>
<evidence type="ECO:0000256" key="1">
    <source>
        <dbReference type="ARBA" id="ARBA00004127"/>
    </source>
</evidence>
<evidence type="ECO:0000313" key="7">
    <source>
        <dbReference type="EMBL" id="MFB9210415.1"/>
    </source>
</evidence>
<protein>
    <submittedName>
        <fullName evidence="7">YkvA family protein</fullName>
    </submittedName>
</protein>
<feature type="domain" description="DUF1232" evidence="6">
    <location>
        <begin position="83"/>
        <end position="117"/>
    </location>
</feature>
<accession>A0ABV5J2G7</accession>
<evidence type="ECO:0000313" key="8">
    <source>
        <dbReference type="Proteomes" id="UP001589654"/>
    </source>
</evidence>
<keyword evidence="2 5" id="KW-0812">Transmembrane</keyword>
<evidence type="ECO:0000256" key="5">
    <source>
        <dbReference type="SAM" id="Phobius"/>
    </source>
</evidence>
<dbReference type="EMBL" id="JBHMEW010000008">
    <property type="protein sequence ID" value="MFB9210415.1"/>
    <property type="molecule type" value="Genomic_DNA"/>
</dbReference>
<evidence type="ECO:0000259" key="6">
    <source>
        <dbReference type="Pfam" id="PF06803"/>
    </source>
</evidence>
<comment type="caution">
    <text evidence="7">The sequence shown here is derived from an EMBL/GenBank/DDBJ whole genome shotgun (WGS) entry which is preliminary data.</text>
</comment>
<dbReference type="Pfam" id="PF06803">
    <property type="entry name" value="DUF1232"/>
    <property type="match status" value="1"/>
</dbReference>
<keyword evidence="3 5" id="KW-1133">Transmembrane helix</keyword>
<evidence type="ECO:0000256" key="2">
    <source>
        <dbReference type="ARBA" id="ARBA00022692"/>
    </source>
</evidence>